<sequence>MTGIASTTANLALWRMQWDTLFSLPHLLDDGEVGSDEGCRISEVEHFGDNPGNLRMFQYVPHDLPPGAPLVVVLHGCTQTAAGYDRGSGWSYLAEREGFAVLFAQQRNENNPRRCFNWFRVSDIERDAGEAASVRQMVTFMTKAHQIDLKRIFVTGLSAGGGMTNVMLAAYPEVFAAGAVVAGLPYRSATTVHEALQVMMEGSSRTPEERGDDVRRASPIGDLTESRIAVEWPRIAVWQGLADDVVRPSNAMEIVKQWANVHGLDELASDEDEIKGNRRLRWRGAEGQILIEAVAIEHLGHAVPIDAGRTDIHEQPGPHFADIGLSATEEIARFFGLLEEPAHVVADGGKRQVAGHPAAASAALPASRSRRGKGARVLRLREGGAAGRRHEAEQAAGEPAVAAPPEEAAPTALPPPEPPAAAVALPVALAVPLPTAQASAGGQKDEAPQRPETAEPSADSGDVRPEAPDRNAGKSLFLRVLGALGLSGDK</sequence>
<keyword evidence="2 4" id="KW-0378">Hydrolase</keyword>
<gene>
    <name evidence="4" type="ORF">FHS82_000277</name>
</gene>
<proteinExistence type="predicted"/>
<keyword evidence="5" id="KW-1185">Reference proteome</keyword>
<dbReference type="Proteomes" id="UP001429580">
    <property type="component" value="Unassembled WGS sequence"/>
</dbReference>
<feature type="compositionally biased region" description="Low complexity" evidence="3">
    <location>
        <begin position="357"/>
        <end position="367"/>
    </location>
</feature>
<dbReference type="EMBL" id="JAASQI010000001">
    <property type="protein sequence ID" value="NIJ56464.1"/>
    <property type="molecule type" value="Genomic_DNA"/>
</dbReference>
<dbReference type="EC" id="3.1.1.73" evidence="4"/>
<accession>A0ABX0UU23</accession>
<dbReference type="Gene3D" id="3.40.50.1820">
    <property type="entry name" value="alpha/beta hydrolase"/>
    <property type="match status" value="1"/>
</dbReference>
<organism evidence="4 5">
    <name type="scientific">Pseudochelatococcus lubricantis</name>
    <dbReference type="NCBI Taxonomy" id="1538102"/>
    <lineage>
        <taxon>Bacteria</taxon>
        <taxon>Pseudomonadati</taxon>
        <taxon>Pseudomonadota</taxon>
        <taxon>Alphaproteobacteria</taxon>
        <taxon>Hyphomicrobiales</taxon>
        <taxon>Chelatococcaceae</taxon>
        <taxon>Pseudochelatococcus</taxon>
    </lineage>
</organism>
<evidence type="ECO:0000313" key="4">
    <source>
        <dbReference type="EMBL" id="NIJ56464.1"/>
    </source>
</evidence>
<feature type="region of interest" description="Disordered" evidence="3">
    <location>
        <begin position="356"/>
        <end position="420"/>
    </location>
</feature>
<dbReference type="InterPro" id="IPR050955">
    <property type="entry name" value="Plant_Biomass_Hydrol_Est"/>
</dbReference>
<dbReference type="SUPFAM" id="SSF53474">
    <property type="entry name" value="alpha/beta-Hydrolases"/>
    <property type="match status" value="2"/>
</dbReference>
<dbReference type="Pfam" id="PF10503">
    <property type="entry name" value="Esterase_PHB"/>
    <property type="match status" value="1"/>
</dbReference>
<evidence type="ECO:0000256" key="2">
    <source>
        <dbReference type="ARBA" id="ARBA00022801"/>
    </source>
</evidence>
<dbReference type="PANTHER" id="PTHR43037">
    <property type="entry name" value="UNNAMED PRODUCT-RELATED"/>
    <property type="match status" value="1"/>
</dbReference>
<evidence type="ECO:0000256" key="3">
    <source>
        <dbReference type="SAM" id="MobiDB-lite"/>
    </source>
</evidence>
<feature type="region of interest" description="Disordered" evidence="3">
    <location>
        <begin position="434"/>
        <end position="476"/>
    </location>
</feature>
<dbReference type="NCBIfam" id="TIGR01840">
    <property type="entry name" value="esterase_phb"/>
    <property type="match status" value="1"/>
</dbReference>
<reference evidence="4 5" key="1">
    <citation type="submission" date="2020-03" db="EMBL/GenBank/DDBJ databases">
        <title>Genomic Encyclopedia of Type Strains, Phase IV (KMG-IV): sequencing the most valuable type-strain genomes for metagenomic binning, comparative biology and taxonomic classification.</title>
        <authorList>
            <person name="Goeker M."/>
        </authorList>
    </citation>
    <scope>NUCLEOTIDE SEQUENCE [LARGE SCALE GENOMIC DNA]</scope>
    <source>
        <strain evidence="4 5">DSM 103870</strain>
    </source>
</reference>
<feature type="compositionally biased region" description="Basic and acidic residues" evidence="3">
    <location>
        <begin position="443"/>
        <end position="453"/>
    </location>
</feature>
<feature type="compositionally biased region" description="Low complexity" evidence="3">
    <location>
        <begin position="394"/>
        <end position="411"/>
    </location>
</feature>
<evidence type="ECO:0000256" key="1">
    <source>
        <dbReference type="ARBA" id="ARBA00022729"/>
    </source>
</evidence>
<keyword evidence="1" id="KW-0732">Signal</keyword>
<feature type="compositionally biased region" description="Basic and acidic residues" evidence="3">
    <location>
        <begin position="461"/>
        <end position="472"/>
    </location>
</feature>
<feature type="compositionally biased region" description="Basic residues" evidence="3">
    <location>
        <begin position="368"/>
        <end position="378"/>
    </location>
</feature>
<evidence type="ECO:0000313" key="5">
    <source>
        <dbReference type="Proteomes" id="UP001429580"/>
    </source>
</evidence>
<dbReference type="PANTHER" id="PTHR43037:SF1">
    <property type="entry name" value="BLL1128 PROTEIN"/>
    <property type="match status" value="1"/>
</dbReference>
<dbReference type="InterPro" id="IPR010126">
    <property type="entry name" value="Esterase_phb"/>
</dbReference>
<dbReference type="GO" id="GO:0030600">
    <property type="term" value="F:feruloyl esterase activity"/>
    <property type="evidence" value="ECO:0007669"/>
    <property type="project" value="UniProtKB-EC"/>
</dbReference>
<dbReference type="InterPro" id="IPR029058">
    <property type="entry name" value="AB_hydrolase_fold"/>
</dbReference>
<name>A0ABX0UU23_9HYPH</name>
<dbReference type="RefSeq" id="WP_166947954.1">
    <property type="nucleotide sequence ID" value="NZ_JAASQI010000001.1"/>
</dbReference>
<comment type="caution">
    <text evidence="4">The sequence shown here is derived from an EMBL/GenBank/DDBJ whole genome shotgun (WGS) entry which is preliminary data.</text>
</comment>
<protein>
    <submittedName>
        <fullName evidence="4">Feruloyl esterase</fullName>
        <ecNumber evidence="4">3.1.1.73</ecNumber>
    </submittedName>
</protein>